<evidence type="ECO:0000313" key="3">
    <source>
        <dbReference type="Proteomes" id="UP000765509"/>
    </source>
</evidence>
<evidence type="ECO:0000313" key="2">
    <source>
        <dbReference type="EMBL" id="MBW0544268.1"/>
    </source>
</evidence>
<dbReference type="Proteomes" id="UP000765509">
    <property type="component" value="Unassembled WGS sequence"/>
</dbReference>
<gene>
    <name evidence="2" type="ORF">O181_083983</name>
</gene>
<accession>A0A9Q3IK47</accession>
<proteinExistence type="predicted"/>
<comment type="caution">
    <text evidence="2">The sequence shown here is derived from an EMBL/GenBank/DDBJ whole genome shotgun (WGS) entry which is preliminary data.</text>
</comment>
<sequence>MYSYLTVRKFLGHTNTFKLLDGWHLLMEKKNMILLTEEWTENNHPPPKQVPKKAPVASSSNYNMKRSHKLRTRAKERHQPGIQNHKDLEGCHGKCISDSQNNDGIAEKGGSQIKISERISDILDGIPNFYIAINDMKNHISDKDSSICNNLKANK</sequence>
<feature type="compositionally biased region" description="Basic residues" evidence="1">
    <location>
        <begin position="65"/>
        <end position="76"/>
    </location>
</feature>
<keyword evidence="3" id="KW-1185">Reference proteome</keyword>
<evidence type="ECO:0000256" key="1">
    <source>
        <dbReference type="SAM" id="MobiDB-lite"/>
    </source>
</evidence>
<protein>
    <submittedName>
        <fullName evidence="2">Uncharacterized protein</fullName>
    </submittedName>
</protein>
<dbReference type="AlphaFoldDB" id="A0A9Q3IK47"/>
<reference evidence="2" key="1">
    <citation type="submission" date="2021-03" db="EMBL/GenBank/DDBJ databases">
        <title>Draft genome sequence of rust myrtle Austropuccinia psidii MF-1, a brazilian biotype.</title>
        <authorList>
            <person name="Quecine M.C."/>
            <person name="Pachon D.M.R."/>
            <person name="Bonatelli M.L."/>
            <person name="Correr F.H."/>
            <person name="Franceschini L.M."/>
            <person name="Leite T.F."/>
            <person name="Margarido G.R.A."/>
            <person name="Almeida C.A."/>
            <person name="Ferrarezi J.A."/>
            <person name="Labate C.A."/>
        </authorList>
    </citation>
    <scope>NUCLEOTIDE SEQUENCE</scope>
    <source>
        <strain evidence="2">MF-1</strain>
    </source>
</reference>
<name>A0A9Q3IK47_9BASI</name>
<dbReference type="EMBL" id="AVOT02049094">
    <property type="protein sequence ID" value="MBW0544268.1"/>
    <property type="molecule type" value="Genomic_DNA"/>
</dbReference>
<organism evidence="2 3">
    <name type="scientific">Austropuccinia psidii MF-1</name>
    <dbReference type="NCBI Taxonomy" id="1389203"/>
    <lineage>
        <taxon>Eukaryota</taxon>
        <taxon>Fungi</taxon>
        <taxon>Dikarya</taxon>
        <taxon>Basidiomycota</taxon>
        <taxon>Pucciniomycotina</taxon>
        <taxon>Pucciniomycetes</taxon>
        <taxon>Pucciniales</taxon>
        <taxon>Sphaerophragmiaceae</taxon>
        <taxon>Austropuccinia</taxon>
    </lineage>
</organism>
<feature type="region of interest" description="Disordered" evidence="1">
    <location>
        <begin position="43"/>
        <end position="90"/>
    </location>
</feature>